<feature type="domain" description="Glycosyl transferase family 1" evidence="2">
    <location>
        <begin position="187"/>
        <end position="341"/>
    </location>
</feature>
<comment type="caution">
    <text evidence="4">The sequence shown here is derived from an EMBL/GenBank/DDBJ whole genome shotgun (WGS) entry which is preliminary data.</text>
</comment>
<evidence type="ECO:0000259" key="2">
    <source>
        <dbReference type="Pfam" id="PF00534"/>
    </source>
</evidence>
<dbReference type="InterPro" id="IPR001296">
    <property type="entry name" value="Glyco_trans_1"/>
</dbReference>
<dbReference type="AlphaFoldDB" id="A0A4V2P943"/>
<keyword evidence="5" id="KW-1185">Reference proteome</keyword>
<evidence type="ECO:0000313" key="5">
    <source>
        <dbReference type="Proteomes" id="UP000294887"/>
    </source>
</evidence>
<gene>
    <name evidence="4" type="ORF">EV695_0035</name>
</gene>
<dbReference type="Pfam" id="PF00534">
    <property type="entry name" value="Glycos_transf_1"/>
    <property type="match status" value="1"/>
</dbReference>
<dbReference type="OrthoDB" id="9777346at2"/>
<dbReference type="InterPro" id="IPR028098">
    <property type="entry name" value="Glyco_trans_4-like_N"/>
</dbReference>
<dbReference type="RefSeq" id="WP_131903875.1">
    <property type="nucleotide sequence ID" value="NZ_BAAAFU010000008.1"/>
</dbReference>
<evidence type="ECO:0000256" key="1">
    <source>
        <dbReference type="SAM" id="MobiDB-lite"/>
    </source>
</evidence>
<name>A0A4V2P943_9GAMM</name>
<protein>
    <submittedName>
        <fullName evidence="4">Glycosyltransferase involved in cell wall biosynthesis</fullName>
    </submittedName>
</protein>
<dbReference type="SUPFAM" id="SSF53756">
    <property type="entry name" value="UDP-Glycosyltransferase/glycogen phosphorylase"/>
    <property type="match status" value="1"/>
</dbReference>
<dbReference type="InterPro" id="IPR050194">
    <property type="entry name" value="Glycosyltransferase_grp1"/>
</dbReference>
<dbReference type="GO" id="GO:0016757">
    <property type="term" value="F:glycosyltransferase activity"/>
    <property type="evidence" value="ECO:0007669"/>
    <property type="project" value="InterPro"/>
</dbReference>
<dbReference type="EMBL" id="SMFQ01000002">
    <property type="protein sequence ID" value="TCJ88195.1"/>
    <property type="molecule type" value="Genomic_DNA"/>
</dbReference>
<feature type="region of interest" description="Disordered" evidence="1">
    <location>
        <begin position="329"/>
        <end position="348"/>
    </location>
</feature>
<evidence type="ECO:0000313" key="4">
    <source>
        <dbReference type="EMBL" id="TCJ88195.1"/>
    </source>
</evidence>
<proteinExistence type="predicted"/>
<dbReference type="PANTHER" id="PTHR45947:SF3">
    <property type="entry name" value="SULFOQUINOVOSYL TRANSFERASE SQD2"/>
    <property type="match status" value="1"/>
</dbReference>
<dbReference type="Pfam" id="PF13439">
    <property type="entry name" value="Glyco_transf_4"/>
    <property type="match status" value="1"/>
</dbReference>
<accession>A0A4V2P943</accession>
<dbReference type="Gene3D" id="3.40.50.2000">
    <property type="entry name" value="Glycogen Phosphorylase B"/>
    <property type="match status" value="2"/>
</dbReference>
<reference evidence="4 5" key="1">
    <citation type="submission" date="2019-03" db="EMBL/GenBank/DDBJ databases">
        <title>Genomic Encyclopedia of Type Strains, Phase IV (KMG-IV): sequencing the most valuable type-strain genomes for metagenomic binning, comparative biology and taxonomic classification.</title>
        <authorList>
            <person name="Goeker M."/>
        </authorList>
    </citation>
    <scope>NUCLEOTIDE SEQUENCE [LARGE SCALE GENOMIC DNA]</scope>
    <source>
        <strain evidence="4 5">DSM 24830</strain>
    </source>
</reference>
<organism evidence="4 5">
    <name type="scientific">Cocleimonas flava</name>
    <dbReference type="NCBI Taxonomy" id="634765"/>
    <lineage>
        <taxon>Bacteria</taxon>
        <taxon>Pseudomonadati</taxon>
        <taxon>Pseudomonadota</taxon>
        <taxon>Gammaproteobacteria</taxon>
        <taxon>Thiotrichales</taxon>
        <taxon>Thiotrichaceae</taxon>
        <taxon>Cocleimonas</taxon>
    </lineage>
</organism>
<sequence length="368" mass="41673">MHIVHVIEPMEHGVFIWVVDMSNRLVEDGYKVTVLHSIREHTPPNWREMFDPRVELIHVQMSRSIDPVMDVKALIGLTKNIKRINPDIIHTHSSKGGFLARAAGFMLRKNKRLLYTSHAIHYPLIEQPVKRKLYKYFEHIGYWLGGTIVACGKEEYEIIRKDITNGSGKRLIRISNGIDTVQLTPKDYSVKNEKVKIGVVGRISLQKAPWVFAAIADKVNKKRNDVEFIWIGGGEKDDVEMLNKAGVEVTGMLDRSDALKLIPSLDIYFQTSAYEGLSLALLEAQASGIPAIVTKIPGNDEVVQHGVTGYVGEDEEALMTHLEELIDSPEKREEMGRNSKEHTEEHFSLTAMADQYKAEYQKMVDVNS</sequence>
<keyword evidence="4" id="KW-0808">Transferase</keyword>
<dbReference type="PANTHER" id="PTHR45947">
    <property type="entry name" value="SULFOQUINOVOSYL TRANSFERASE SQD2"/>
    <property type="match status" value="1"/>
</dbReference>
<evidence type="ECO:0000259" key="3">
    <source>
        <dbReference type="Pfam" id="PF13439"/>
    </source>
</evidence>
<feature type="compositionally biased region" description="Basic and acidic residues" evidence="1">
    <location>
        <begin position="329"/>
        <end position="347"/>
    </location>
</feature>
<feature type="domain" description="Glycosyltransferase subfamily 4-like N-terminal" evidence="3">
    <location>
        <begin position="13"/>
        <end position="180"/>
    </location>
</feature>
<dbReference type="Proteomes" id="UP000294887">
    <property type="component" value="Unassembled WGS sequence"/>
</dbReference>